<feature type="compositionally biased region" description="Basic and acidic residues" evidence="5">
    <location>
        <begin position="795"/>
        <end position="804"/>
    </location>
</feature>
<dbReference type="SUPFAM" id="SSF52540">
    <property type="entry name" value="P-loop containing nucleoside triphosphate hydrolases"/>
    <property type="match status" value="2"/>
</dbReference>
<proteinExistence type="inferred from homology"/>
<evidence type="ECO:0000313" key="7">
    <source>
        <dbReference type="EMBL" id="CAL1533441.1"/>
    </source>
</evidence>
<evidence type="ECO:0000256" key="3">
    <source>
        <dbReference type="ARBA" id="ARBA00023134"/>
    </source>
</evidence>
<protein>
    <recommendedName>
        <fullName evidence="6">AIG1-type G domain-containing protein</fullName>
    </recommendedName>
</protein>
<dbReference type="InterPro" id="IPR045058">
    <property type="entry name" value="GIMA/IAN/Toc"/>
</dbReference>
<evidence type="ECO:0000256" key="4">
    <source>
        <dbReference type="SAM" id="Coils"/>
    </source>
</evidence>
<feature type="coiled-coil region" evidence="4">
    <location>
        <begin position="425"/>
        <end position="459"/>
    </location>
</feature>
<dbReference type="Proteomes" id="UP001497497">
    <property type="component" value="Unassembled WGS sequence"/>
</dbReference>
<keyword evidence="4" id="KW-0175">Coiled coil</keyword>
<reference evidence="7 8" key="1">
    <citation type="submission" date="2024-04" db="EMBL/GenBank/DDBJ databases">
        <authorList>
            <consortium name="Genoscope - CEA"/>
            <person name="William W."/>
        </authorList>
    </citation>
    <scope>NUCLEOTIDE SEQUENCE [LARGE SCALE GENOMIC DNA]</scope>
</reference>
<evidence type="ECO:0000256" key="1">
    <source>
        <dbReference type="ARBA" id="ARBA00008535"/>
    </source>
</evidence>
<dbReference type="InterPro" id="IPR027417">
    <property type="entry name" value="P-loop_NTPase"/>
</dbReference>
<dbReference type="PANTHER" id="PTHR10903">
    <property type="entry name" value="GTPASE, IMAP FAMILY MEMBER-RELATED"/>
    <property type="match status" value="1"/>
</dbReference>
<dbReference type="Gene3D" id="3.40.50.300">
    <property type="entry name" value="P-loop containing nucleotide triphosphate hydrolases"/>
    <property type="match status" value="2"/>
</dbReference>
<evidence type="ECO:0000259" key="6">
    <source>
        <dbReference type="PROSITE" id="PS51720"/>
    </source>
</evidence>
<feature type="region of interest" description="Disordered" evidence="5">
    <location>
        <begin position="792"/>
        <end position="848"/>
    </location>
</feature>
<feature type="domain" description="AIG1-type G" evidence="6">
    <location>
        <begin position="2"/>
        <end position="208"/>
    </location>
</feature>
<dbReference type="EMBL" id="CAXITT010000143">
    <property type="protein sequence ID" value="CAL1533441.1"/>
    <property type="molecule type" value="Genomic_DNA"/>
</dbReference>
<accession>A0AAV2HLI6</accession>
<comment type="caution">
    <text evidence="7">The sequence shown here is derived from an EMBL/GenBank/DDBJ whole genome shotgun (WGS) entry which is preliminary data.</text>
</comment>
<dbReference type="Pfam" id="PF04548">
    <property type="entry name" value="AIG1"/>
    <property type="match status" value="2"/>
</dbReference>
<feature type="domain" description="AIG1-type G" evidence="6">
    <location>
        <begin position="464"/>
        <end position="673"/>
    </location>
</feature>
<keyword evidence="2" id="KW-0547">Nucleotide-binding</keyword>
<evidence type="ECO:0000313" key="8">
    <source>
        <dbReference type="Proteomes" id="UP001497497"/>
    </source>
</evidence>
<gene>
    <name evidence="7" type="ORF">GSLYS_00007414001</name>
</gene>
<dbReference type="InterPro" id="IPR006703">
    <property type="entry name" value="G_AIG1"/>
</dbReference>
<comment type="similarity">
    <text evidence="1">Belongs to the TRAFAC class TrmE-Era-EngA-EngB-Septin-like GTPase superfamily. AIG1/Toc34/Toc159-like paraseptin GTPase family. IAN subfamily.</text>
</comment>
<sequence length="885" mass="99778">MENTFKFVLVGKSGNGKSATGNSILRQNAFARQSSSFSEVTRPSAGSSAFHGAHITVVDGLNFRKSKENADFSDVEQTLRLCNDNFSALLVVLKFGSRFGEEDVQVVKMAKTVFGENVLKDFGICLLTHGGNFRYAVEEEGEFLNVHEWFEQQTGKVRELFNECGKRCVLFDNTTKSAQVKDEQVENLLDIVRKMPRTYTSGDFKDAERSRKALVGSETFTEFKRKSEQLLGSVRRDLRASEDDGSNRATDFEVLLAKLEDEILLINKTFGENSRYSNELTIPLSAVAMEIKSKIRGNASVQELRRGEFRRGNTIVNDLSRGEFRGSNPDSTKKVTSNDVSHVVKRDEHRSLDTTTVLGEYKQLRQDMACFEKDVCQKLKLWIQELHRILWILPEGSDERKAVARDLKTDVLKLHKLNEIGGGNSKEIKSLLKKVEQDAENCQKNIQQRQTEVNKIESRQSTAPNEINLILIGKSGNGKSATGNSILGRRAFKTTSCTTSSSGPSRKESSLVQNMMVNVVDGPGVDTSQGRHMLQASLSDFKKALELCEYQFSALVIVLQYGVPVSSQEMETVKMLKGILGNDVIKAFGVCVMTRGDNFENDMEFEEPSLTFKAWCRQQTGELGILFEECNFRCVLFENKTTDQTVARQQVESLLSFVKPGGTYSKADFIKGVGGLKEYVWNTSLPELKEKSTQFLNDIRRRMTDNVRLSTLNNGDKVRDLEKMLVEIEEYTKMIQDFGRPVKELSKILQMLDVAATEIKTKLKKYSQDDDIRHRPDNAAGNRAKLQGDLFGRTSRHESNKENDNNQTVFGSKRYWGSSDTNTSPYSPHSVSGVKEPHRGWMSKTTLNSDTLKNPFAGEARHAHIEKGSNAIEEKWREIRNSFFK</sequence>
<name>A0AAV2HLI6_LYMST</name>
<organism evidence="7 8">
    <name type="scientific">Lymnaea stagnalis</name>
    <name type="common">Great pond snail</name>
    <name type="synonym">Helix stagnalis</name>
    <dbReference type="NCBI Taxonomy" id="6523"/>
    <lineage>
        <taxon>Eukaryota</taxon>
        <taxon>Metazoa</taxon>
        <taxon>Spiralia</taxon>
        <taxon>Lophotrochozoa</taxon>
        <taxon>Mollusca</taxon>
        <taxon>Gastropoda</taxon>
        <taxon>Heterobranchia</taxon>
        <taxon>Euthyneura</taxon>
        <taxon>Panpulmonata</taxon>
        <taxon>Hygrophila</taxon>
        <taxon>Lymnaeoidea</taxon>
        <taxon>Lymnaeidae</taxon>
        <taxon>Lymnaea</taxon>
    </lineage>
</organism>
<dbReference type="PROSITE" id="PS51720">
    <property type="entry name" value="G_AIG1"/>
    <property type="match status" value="2"/>
</dbReference>
<keyword evidence="8" id="KW-1185">Reference proteome</keyword>
<evidence type="ECO:0000256" key="5">
    <source>
        <dbReference type="SAM" id="MobiDB-lite"/>
    </source>
</evidence>
<dbReference type="GO" id="GO:0005525">
    <property type="term" value="F:GTP binding"/>
    <property type="evidence" value="ECO:0007669"/>
    <property type="project" value="UniProtKB-KW"/>
</dbReference>
<keyword evidence="3" id="KW-0342">GTP-binding</keyword>
<evidence type="ECO:0000256" key="2">
    <source>
        <dbReference type="ARBA" id="ARBA00022741"/>
    </source>
</evidence>
<feature type="compositionally biased region" description="Polar residues" evidence="5">
    <location>
        <begin position="818"/>
        <end position="830"/>
    </location>
</feature>
<dbReference type="PANTHER" id="PTHR10903:SF184">
    <property type="entry name" value="GTP-BINDING PROTEIN A"/>
    <property type="match status" value="1"/>
</dbReference>
<dbReference type="AlphaFoldDB" id="A0AAV2HLI6"/>